<proteinExistence type="predicted"/>
<organism evidence="3 4">
    <name type="scientific">Actinoplanes italicus</name>
    <dbReference type="NCBI Taxonomy" id="113567"/>
    <lineage>
        <taxon>Bacteria</taxon>
        <taxon>Bacillati</taxon>
        <taxon>Actinomycetota</taxon>
        <taxon>Actinomycetes</taxon>
        <taxon>Micromonosporales</taxon>
        <taxon>Micromonosporaceae</taxon>
        <taxon>Actinoplanes</taxon>
    </lineage>
</organism>
<evidence type="ECO:0000313" key="3">
    <source>
        <dbReference type="EMBL" id="PRX19300.1"/>
    </source>
</evidence>
<dbReference type="AlphaFoldDB" id="A0A2T0K896"/>
<reference evidence="3 4" key="1">
    <citation type="submission" date="2018-03" db="EMBL/GenBank/DDBJ databases">
        <title>Genomic Encyclopedia of Archaeal and Bacterial Type Strains, Phase II (KMG-II): from individual species to whole genera.</title>
        <authorList>
            <person name="Goeker M."/>
        </authorList>
    </citation>
    <scope>NUCLEOTIDE SEQUENCE [LARGE SCALE GENOMIC DNA]</scope>
    <source>
        <strain evidence="3 4">DSM 43146</strain>
    </source>
</reference>
<keyword evidence="4" id="KW-1185">Reference proteome</keyword>
<evidence type="ECO:0000259" key="2">
    <source>
        <dbReference type="Pfam" id="PF23636"/>
    </source>
</evidence>
<gene>
    <name evidence="3" type="ORF">CLV67_11052</name>
</gene>
<dbReference type="Pfam" id="PF23636">
    <property type="entry name" value="DUF7144"/>
    <property type="match status" value="1"/>
</dbReference>
<feature type="transmembrane region" description="Helical" evidence="1">
    <location>
        <begin position="62"/>
        <end position="82"/>
    </location>
</feature>
<feature type="domain" description="DUF7144" evidence="2">
    <location>
        <begin position="19"/>
        <end position="132"/>
    </location>
</feature>
<dbReference type="EMBL" id="PVMZ01000010">
    <property type="protein sequence ID" value="PRX19300.1"/>
    <property type="molecule type" value="Genomic_DNA"/>
</dbReference>
<name>A0A2T0K896_9ACTN</name>
<protein>
    <recommendedName>
        <fullName evidence="2">DUF7144 domain-containing protein</fullName>
    </recommendedName>
</protein>
<dbReference type="Proteomes" id="UP000239415">
    <property type="component" value="Unassembled WGS sequence"/>
</dbReference>
<sequence>MIVNESTGSADGLRMAGTVRFAGVMLLTLGAFQAMEGLRTLLQERAYLVTPDGMLIALDWTVWGWGHLVLGLICAATGWGVLRGLMWARVAGVLFTAFAALAHFALLAAAPLWCSILICVEVVIIYALCAHGSEVRHPRR</sequence>
<accession>A0A2T0K896</accession>
<dbReference type="InterPro" id="IPR055568">
    <property type="entry name" value="DUF7144"/>
</dbReference>
<keyword evidence="1" id="KW-0812">Transmembrane</keyword>
<evidence type="ECO:0000256" key="1">
    <source>
        <dbReference type="SAM" id="Phobius"/>
    </source>
</evidence>
<keyword evidence="1" id="KW-1133">Transmembrane helix</keyword>
<keyword evidence="1" id="KW-0472">Membrane</keyword>
<feature type="transmembrane region" description="Helical" evidence="1">
    <location>
        <begin position="110"/>
        <end position="130"/>
    </location>
</feature>
<dbReference type="RefSeq" id="WP_106322149.1">
    <property type="nucleotide sequence ID" value="NZ_BOMO01000055.1"/>
</dbReference>
<dbReference type="OrthoDB" id="4482242at2"/>
<feature type="transmembrane region" description="Helical" evidence="1">
    <location>
        <begin position="87"/>
        <end position="104"/>
    </location>
</feature>
<evidence type="ECO:0000313" key="4">
    <source>
        <dbReference type="Proteomes" id="UP000239415"/>
    </source>
</evidence>
<feature type="transmembrane region" description="Helical" evidence="1">
    <location>
        <begin position="21"/>
        <end position="42"/>
    </location>
</feature>
<comment type="caution">
    <text evidence="3">The sequence shown here is derived from an EMBL/GenBank/DDBJ whole genome shotgun (WGS) entry which is preliminary data.</text>
</comment>